<dbReference type="GO" id="GO:0006508">
    <property type="term" value="P:proteolysis"/>
    <property type="evidence" value="ECO:0007669"/>
    <property type="project" value="InterPro"/>
</dbReference>
<dbReference type="RefSeq" id="WP_335755342.1">
    <property type="nucleotide sequence ID" value="NZ_CP014862.1"/>
</dbReference>
<dbReference type="EMBL" id="CP014862">
    <property type="protein sequence ID" value="ASJ02124.1"/>
    <property type="molecule type" value="Genomic_DNA"/>
</dbReference>
<dbReference type="InterPro" id="IPR047657">
    <property type="entry name" value="PmbA"/>
</dbReference>
<dbReference type="PANTHER" id="PTHR43421:SF1">
    <property type="entry name" value="METALLOPROTEASE PMBA"/>
    <property type="match status" value="1"/>
</dbReference>
<accession>A0A2Z2MDS1</accession>
<dbReference type="InterPro" id="IPR045569">
    <property type="entry name" value="Metalloprtase-TldD/E_C"/>
</dbReference>
<dbReference type="SUPFAM" id="SSF111283">
    <property type="entry name" value="Putative modulator of DNA gyrase, PmbA/TldD"/>
    <property type="match status" value="1"/>
</dbReference>
<organism evidence="4 5">
    <name type="scientific">Thermococcus profundus</name>
    <dbReference type="NCBI Taxonomy" id="49899"/>
    <lineage>
        <taxon>Archaea</taxon>
        <taxon>Methanobacteriati</taxon>
        <taxon>Methanobacteriota</taxon>
        <taxon>Thermococci</taxon>
        <taxon>Thermococcales</taxon>
        <taxon>Thermococcaceae</taxon>
        <taxon>Thermococcus</taxon>
    </lineage>
</organism>
<dbReference type="GeneID" id="33319141"/>
<evidence type="ECO:0000259" key="2">
    <source>
        <dbReference type="Pfam" id="PF19289"/>
    </source>
</evidence>
<dbReference type="Pfam" id="PF19289">
    <property type="entry name" value="PmbA_TldD_3rd"/>
    <property type="match status" value="1"/>
</dbReference>
<sequence length="439" mass="48076">MGMEAVDALIGILERKNLEWEIYWESGRSGSFRIERERLERSQRKFFSGIGLRVGINGRTGFSYVTGLTHDRETLEGLVKRAEKLAKVGSVPFRGFPSVEGKLPAIKGLYDSRIEEMPFEEAYEMAEEYSGMMAELKEKKGREYTFSGGLGLAFVKRGLVNSNGVEVGDGKTGLSLWAYAVRKGNGSGNGYHSQSYTGIDGFDEAGKIITKALDDADASYSAKKLEPFSGEVLIEHYTLQSLVYLFLENLYGESVYYGRSRFSTENIGDEVTSEKLTIIDDPTVEGSPGSYPFDGEGSPGRGKELISGGKLRNFLLDHTYGSLLGLGSTGNAVRDFRTVPHIGTSNILVGPGEEGLEDWDGVIVSKVFGEHTANPVSGDFSLTVELGYSVRNGEITPFRGNMIAGNVFKVLKRVSRVGKEMERSGAFYGPRVASELRIV</sequence>
<evidence type="ECO:0000313" key="4">
    <source>
        <dbReference type="EMBL" id="ASJ02124.1"/>
    </source>
</evidence>
<name>A0A2Z2MDS1_THEPR</name>
<protein>
    <submittedName>
        <fullName evidence="4">Peptidase</fullName>
    </submittedName>
</protein>
<keyword evidence="5" id="KW-1185">Reference proteome</keyword>
<feature type="domain" description="Metalloprotease TldD/E C-terminal" evidence="2">
    <location>
        <begin position="231"/>
        <end position="432"/>
    </location>
</feature>
<dbReference type="Pfam" id="PF19290">
    <property type="entry name" value="PmbA_TldD_2nd"/>
    <property type="match status" value="1"/>
</dbReference>
<dbReference type="GO" id="GO:0008237">
    <property type="term" value="F:metallopeptidase activity"/>
    <property type="evidence" value="ECO:0007669"/>
    <property type="project" value="InterPro"/>
</dbReference>
<dbReference type="InterPro" id="IPR002510">
    <property type="entry name" value="Metalloprtase-TldD/E_N"/>
</dbReference>
<dbReference type="Gene3D" id="3.30.2290.10">
    <property type="entry name" value="PmbA/TldD superfamily"/>
    <property type="match status" value="1"/>
</dbReference>
<dbReference type="KEGG" id="tprf:A3L09_01985"/>
<dbReference type="PANTHER" id="PTHR43421">
    <property type="entry name" value="METALLOPROTEASE PMBA"/>
    <property type="match status" value="1"/>
</dbReference>
<evidence type="ECO:0000259" key="3">
    <source>
        <dbReference type="Pfam" id="PF19290"/>
    </source>
</evidence>
<dbReference type="InterPro" id="IPR035068">
    <property type="entry name" value="TldD/PmbA_N"/>
</dbReference>
<dbReference type="InterPro" id="IPR036059">
    <property type="entry name" value="TldD/PmbA_sf"/>
</dbReference>
<feature type="domain" description="Metalloprotease TldD/E N-terminal" evidence="1">
    <location>
        <begin position="20"/>
        <end position="86"/>
    </location>
</feature>
<proteinExistence type="predicted"/>
<dbReference type="Pfam" id="PF01523">
    <property type="entry name" value="PmbA_TldD_1st"/>
    <property type="match status" value="1"/>
</dbReference>
<dbReference type="GO" id="GO:0005829">
    <property type="term" value="C:cytosol"/>
    <property type="evidence" value="ECO:0007669"/>
    <property type="project" value="TreeGrafter"/>
</dbReference>
<dbReference type="Proteomes" id="UP000250179">
    <property type="component" value="Chromosome"/>
</dbReference>
<gene>
    <name evidence="4" type="ORF">A3L09_01985</name>
</gene>
<dbReference type="InterPro" id="IPR045570">
    <property type="entry name" value="Metalloprtase-TldD/E_cen_dom"/>
</dbReference>
<reference evidence="4 5" key="1">
    <citation type="submission" date="2016-03" db="EMBL/GenBank/DDBJ databases">
        <title>Complete genome sequence of Thermococcus profundus strain DT5432.</title>
        <authorList>
            <person name="Oger P.M."/>
        </authorList>
    </citation>
    <scope>NUCLEOTIDE SEQUENCE [LARGE SCALE GENOMIC DNA]</scope>
    <source>
        <strain evidence="4 5">DT 5432</strain>
    </source>
</reference>
<evidence type="ECO:0000313" key="5">
    <source>
        <dbReference type="Proteomes" id="UP000250179"/>
    </source>
</evidence>
<feature type="domain" description="Metalloprotease TldD/E central" evidence="3">
    <location>
        <begin position="114"/>
        <end position="212"/>
    </location>
</feature>
<evidence type="ECO:0000259" key="1">
    <source>
        <dbReference type="Pfam" id="PF01523"/>
    </source>
</evidence>
<dbReference type="AlphaFoldDB" id="A0A2Z2MDS1"/>